<dbReference type="RefSeq" id="WP_279252370.1">
    <property type="nucleotide sequence ID" value="NZ_SHNP01000002.1"/>
</dbReference>
<sequence length="71" mass="7937">MLILYGTSACHLCEIAADLLRDASLEFEEADVSESDVLFERYGLTIPVLKREDDAELNWPFDAARLAAFVS</sequence>
<reference evidence="1" key="1">
    <citation type="submission" date="2019-02" db="EMBL/GenBank/DDBJ databases">
        <authorList>
            <person name="Li S.-H."/>
        </authorList>
    </citation>
    <scope>NUCLEOTIDE SEQUENCE</scope>
    <source>
        <strain evidence="1">IMCC8485</strain>
    </source>
</reference>
<dbReference type="Gene3D" id="3.40.30.10">
    <property type="entry name" value="Glutaredoxin"/>
    <property type="match status" value="1"/>
</dbReference>
<dbReference type="InterPro" id="IPR008554">
    <property type="entry name" value="Glutaredoxin-like"/>
</dbReference>
<gene>
    <name evidence="1" type="ORF">EYC87_07705</name>
</gene>
<dbReference type="SUPFAM" id="SSF52833">
    <property type="entry name" value="Thioredoxin-like"/>
    <property type="match status" value="1"/>
</dbReference>
<dbReference type="InterPro" id="IPR036249">
    <property type="entry name" value="Thioredoxin-like_sf"/>
</dbReference>
<protein>
    <submittedName>
        <fullName evidence="1">Glutaredoxin family protein</fullName>
    </submittedName>
</protein>
<name>A0ABT3SVZ1_9GAMM</name>
<evidence type="ECO:0000313" key="1">
    <source>
        <dbReference type="EMBL" id="MCX2973469.1"/>
    </source>
</evidence>
<dbReference type="Pfam" id="PF05768">
    <property type="entry name" value="Glrx-like"/>
    <property type="match status" value="1"/>
</dbReference>
<dbReference type="Proteomes" id="UP001143307">
    <property type="component" value="Unassembled WGS sequence"/>
</dbReference>
<proteinExistence type="predicted"/>
<organism evidence="1 2">
    <name type="scientific">Candidatus Seongchinamella marina</name>
    <dbReference type="NCBI Taxonomy" id="2518990"/>
    <lineage>
        <taxon>Bacteria</taxon>
        <taxon>Pseudomonadati</taxon>
        <taxon>Pseudomonadota</taxon>
        <taxon>Gammaproteobacteria</taxon>
        <taxon>Cellvibrionales</taxon>
        <taxon>Halieaceae</taxon>
        <taxon>Seongchinamella</taxon>
    </lineage>
</organism>
<comment type="caution">
    <text evidence="1">The sequence shown here is derived from an EMBL/GenBank/DDBJ whole genome shotgun (WGS) entry which is preliminary data.</text>
</comment>
<keyword evidence="2" id="KW-1185">Reference proteome</keyword>
<evidence type="ECO:0000313" key="2">
    <source>
        <dbReference type="Proteomes" id="UP001143307"/>
    </source>
</evidence>
<accession>A0ABT3SVZ1</accession>
<dbReference type="EMBL" id="SHNP01000002">
    <property type="protein sequence ID" value="MCX2973469.1"/>
    <property type="molecule type" value="Genomic_DNA"/>
</dbReference>